<name>A0A918JT62_9FLAO</name>
<comment type="caution">
    <text evidence="2">The sequence shown here is derived from an EMBL/GenBank/DDBJ whole genome shotgun (WGS) entry which is preliminary data.</text>
</comment>
<gene>
    <name evidence="2" type="ORF">GCM10007384_08150</name>
</gene>
<evidence type="ECO:0000259" key="1">
    <source>
        <dbReference type="Pfam" id="PF14534"/>
    </source>
</evidence>
<keyword evidence="3" id="KW-1185">Reference proteome</keyword>
<protein>
    <recommendedName>
        <fullName evidence="1">DUF4440 domain-containing protein</fullName>
    </recommendedName>
</protein>
<dbReference type="Pfam" id="PF14534">
    <property type="entry name" value="DUF4440"/>
    <property type="match status" value="1"/>
</dbReference>
<dbReference type="InterPro" id="IPR027843">
    <property type="entry name" value="DUF4440"/>
</dbReference>
<accession>A0A918JT62</accession>
<evidence type="ECO:0000313" key="3">
    <source>
        <dbReference type="Proteomes" id="UP000601108"/>
    </source>
</evidence>
<dbReference type="InterPro" id="IPR032710">
    <property type="entry name" value="NTF2-like_dom_sf"/>
</dbReference>
<organism evidence="2 3">
    <name type="scientific">Aquimarina muelleri</name>
    <dbReference type="NCBI Taxonomy" id="279356"/>
    <lineage>
        <taxon>Bacteria</taxon>
        <taxon>Pseudomonadati</taxon>
        <taxon>Bacteroidota</taxon>
        <taxon>Flavobacteriia</taxon>
        <taxon>Flavobacteriales</taxon>
        <taxon>Flavobacteriaceae</taxon>
        <taxon>Aquimarina</taxon>
    </lineage>
</organism>
<dbReference type="EMBL" id="BMWS01000004">
    <property type="protein sequence ID" value="GGX08761.1"/>
    <property type="molecule type" value="Genomic_DNA"/>
</dbReference>
<dbReference type="Gene3D" id="3.10.450.50">
    <property type="match status" value="1"/>
</dbReference>
<sequence>MLFIMDMRNSNNRNVIITLEQELLNSMKTCNVQKLDELIHEDLLFNIPNGQTISKSIDLDTYRLKSIKIDEISSSEQVINLIDYTAIVSVIIEMRGKFQNHILDGKYRVLRVWKKIDCNWKIIAGSSIFLSEAP</sequence>
<dbReference type="SUPFAM" id="SSF54427">
    <property type="entry name" value="NTF2-like"/>
    <property type="match status" value="1"/>
</dbReference>
<feature type="domain" description="DUF4440" evidence="1">
    <location>
        <begin position="16"/>
        <end position="122"/>
    </location>
</feature>
<dbReference type="Proteomes" id="UP000601108">
    <property type="component" value="Unassembled WGS sequence"/>
</dbReference>
<evidence type="ECO:0000313" key="2">
    <source>
        <dbReference type="EMBL" id="GGX08761.1"/>
    </source>
</evidence>
<proteinExistence type="predicted"/>
<reference evidence="2 3" key="1">
    <citation type="journal article" date="2014" name="Int. J. Syst. Evol. Microbiol.">
        <title>Complete genome sequence of Corynebacterium casei LMG S-19264T (=DSM 44701T), isolated from a smear-ripened cheese.</title>
        <authorList>
            <consortium name="US DOE Joint Genome Institute (JGI-PGF)"/>
            <person name="Walter F."/>
            <person name="Albersmeier A."/>
            <person name="Kalinowski J."/>
            <person name="Ruckert C."/>
        </authorList>
    </citation>
    <scope>NUCLEOTIDE SEQUENCE [LARGE SCALE GENOMIC DNA]</scope>
    <source>
        <strain evidence="2 3">KCTC 12285</strain>
    </source>
</reference>
<dbReference type="AlphaFoldDB" id="A0A918JT62"/>